<sequence>MRFWLGGYTPEMEGSARGIGGLLAGAPDDPLAGGPLAYTGGVVRARREDEIPDAAAADPSIARDPAAMGSPSWLAAHPRLDVVYAALEGSAQVVALRRAGDSELEYLGAPVPVGDTVCHVAVAPDASSLVASAWGDGKVVRVALDAAGRPGRPVTAAAASDPYGDDSDEASAATFASAGAIDLAAAARALREAAGEEYAHFVPDHDAAPAPEPGTDAAEEPARTSRAHAAAFLPDGRIATTDLGFDLVRIWRDTATGLRLDHEVVLPKGCGPRHMVVHPSGHLHVVTEFSGEVFTLGRDREGRWRVLAGTAASPAAGLGDTGAELAMSRDGQFLYAGLRGSNTIATLRVRGAGETVEPVALADSGVDWPRHHLLVRDTLLVAGQRSNEVVSLTLDERTGAPGRVRHRAEVPSPSCILPAR</sequence>
<dbReference type="InterPro" id="IPR015943">
    <property type="entry name" value="WD40/YVTN_repeat-like_dom_sf"/>
</dbReference>
<organism evidence="3 4">
    <name type="scientific">Microbacterium immunditiarum</name>
    <dbReference type="NCBI Taxonomy" id="337480"/>
    <lineage>
        <taxon>Bacteria</taxon>
        <taxon>Bacillati</taxon>
        <taxon>Actinomycetota</taxon>
        <taxon>Actinomycetes</taxon>
        <taxon>Micrococcales</taxon>
        <taxon>Microbacteriaceae</taxon>
        <taxon>Microbacterium</taxon>
    </lineage>
</organism>
<comment type="similarity">
    <text evidence="1">Belongs to the cycloisomerase 2 family.</text>
</comment>
<dbReference type="GO" id="GO:0016853">
    <property type="term" value="F:isomerase activity"/>
    <property type="evidence" value="ECO:0007669"/>
    <property type="project" value="UniProtKB-KW"/>
</dbReference>
<dbReference type="SUPFAM" id="SSF75011">
    <property type="entry name" value="3-carboxy-cis,cis-mucoante lactonizing enzyme"/>
    <property type="match status" value="1"/>
</dbReference>
<dbReference type="InterPro" id="IPR050282">
    <property type="entry name" value="Cycloisomerase_2"/>
</dbReference>
<dbReference type="AlphaFoldDB" id="A0A7Y9KIH0"/>
<dbReference type="InterPro" id="IPR019405">
    <property type="entry name" value="Lactonase_7-beta_prop"/>
</dbReference>
<dbReference type="EMBL" id="JACCBV010000001">
    <property type="protein sequence ID" value="NYE18591.1"/>
    <property type="molecule type" value="Genomic_DNA"/>
</dbReference>
<dbReference type="GO" id="GO:0017057">
    <property type="term" value="F:6-phosphogluconolactonase activity"/>
    <property type="evidence" value="ECO:0007669"/>
    <property type="project" value="TreeGrafter"/>
</dbReference>
<feature type="region of interest" description="Disordered" evidence="2">
    <location>
        <begin position="203"/>
        <end position="222"/>
    </location>
</feature>
<keyword evidence="3" id="KW-0413">Isomerase</keyword>
<evidence type="ECO:0000256" key="2">
    <source>
        <dbReference type="SAM" id="MobiDB-lite"/>
    </source>
</evidence>
<evidence type="ECO:0000313" key="4">
    <source>
        <dbReference type="Proteomes" id="UP000576969"/>
    </source>
</evidence>
<dbReference type="Proteomes" id="UP000576969">
    <property type="component" value="Unassembled WGS sequence"/>
</dbReference>
<dbReference type="Gene3D" id="2.130.10.10">
    <property type="entry name" value="YVTN repeat-like/Quinoprotein amine dehydrogenase"/>
    <property type="match status" value="2"/>
</dbReference>
<dbReference type="PANTHER" id="PTHR30344">
    <property type="entry name" value="6-PHOSPHOGLUCONOLACTONASE-RELATED"/>
    <property type="match status" value="1"/>
</dbReference>
<protein>
    <submittedName>
        <fullName evidence="3">6-phosphogluconolactonase (Cycloisomerase 2 family)</fullName>
    </submittedName>
</protein>
<comment type="caution">
    <text evidence="3">The sequence shown here is derived from an EMBL/GenBank/DDBJ whole genome shotgun (WGS) entry which is preliminary data.</text>
</comment>
<dbReference type="RefSeq" id="WP_343048626.1">
    <property type="nucleotide sequence ID" value="NZ_JACCBV010000001.1"/>
</dbReference>
<evidence type="ECO:0000256" key="1">
    <source>
        <dbReference type="ARBA" id="ARBA00005564"/>
    </source>
</evidence>
<reference evidence="3 4" key="1">
    <citation type="submission" date="2020-07" db="EMBL/GenBank/DDBJ databases">
        <title>Sequencing the genomes of 1000 actinobacteria strains.</title>
        <authorList>
            <person name="Klenk H.-P."/>
        </authorList>
    </citation>
    <scope>NUCLEOTIDE SEQUENCE [LARGE SCALE GENOMIC DNA]</scope>
    <source>
        <strain evidence="3 4">DSM 24662</strain>
    </source>
</reference>
<name>A0A7Y9KIH0_9MICO</name>
<dbReference type="PANTHER" id="PTHR30344:SF1">
    <property type="entry name" value="6-PHOSPHOGLUCONOLACTONASE"/>
    <property type="match status" value="1"/>
</dbReference>
<keyword evidence="4" id="KW-1185">Reference proteome</keyword>
<accession>A0A7Y9KIH0</accession>
<proteinExistence type="inferred from homology"/>
<dbReference type="Pfam" id="PF10282">
    <property type="entry name" value="Lactonase"/>
    <property type="match status" value="2"/>
</dbReference>
<evidence type="ECO:0000313" key="3">
    <source>
        <dbReference type="EMBL" id="NYE18591.1"/>
    </source>
</evidence>
<gene>
    <name evidence="3" type="ORF">BJ991_000619</name>
</gene>